<sequence>MKGFTLIELVVTVTIVGILAMALLPLGQLSVKRMKEAELRAALRDIRTALDAYKKAADEGRVEKAAETSGYPASLDMLAQGIPDARDPKKRLVRFLRRVPRDPMNPDTGASPQETWGKRSYESGQDSPQAGDNVFDVYSFSREIGLNGIAYNEW</sequence>
<keyword evidence="1" id="KW-0488">Methylation</keyword>
<dbReference type="SUPFAM" id="SSF54523">
    <property type="entry name" value="Pili subunits"/>
    <property type="match status" value="1"/>
</dbReference>
<dbReference type="PRINTS" id="PR00813">
    <property type="entry name" value="BCTERIALGSPG"/>
</dbReference>
<feature type="region of interest" description="Disordered" evidence="2">
    <location>
        <begin position="100"/>
        <end position="132"/>
    </location>
</feature>
<dbReference type="Proteomes" id="UP000183471">
    <property type="component" value="Unassembled WGS sequence"/>
</dbReference>
<evidence type="ECO:0000313" key="5">
    <source>
        <dbReference type="Proteomes" id="UP000183471"/>
    </source>
</evidence>
<organism evidence="4 5">
    <name type="scientific">Nitrosospira multiformis</name>
    <dbReference type="NCBI Taxonomy" id="1231"/>
    <lineage>
        <taxon>Bacteria</taxon>
        <taxon>Pseudomonadati</taxon>
        <taxon>Pseudomonadota</taxon>
        <taxon>Betaproteobacteria</taxon>
        <taxon>Nitrosomonadales</taxon>
        <taxon>Nitrosomonadaceae</taxon>
        <taxon>Nitrosospira</taxon>
    </lineage>
</organism>
<feature type="transmembrane region" description="Helical" evidence="3">
    <location>
        <begin position="6"/>
        <end position="26"/>
    </location>
</feature>
<dbReference type="InterPro" id="IPR000983">
    <property type="entry name" value="Bac_GSPG_pilin"/>
</dbReference>
<dbReference type="Pfam" id="PF07963">
    <property type="entry name" value="N_methyl"/>
    <property type="match status" value="1"/>
</dbReference>
<evidence type="ECO:0000313" key="4">
    <source>
        <dbReference type="EMBL" id="SDQ46848.1"/>
    </source>
</evidence>
<dbReference type="Gene3D" id="3.30.700.10">
    <property type="entry name" value="Glycoprotein, Type 4 Pilin"/>
    <property type="match status" value="1"/>
</dbReference>
<dbReference type="EMBL" id="FNKY01000001">
    <property type="protein sequence ID" value="SDQ46848.1"/>
    <property type="molecule type" value="Genomic_DNA"/>
</dbReference>
<dbReference type="RefSeq" id="WP_074631071.1">
    <property type="nucleotide sequence ID" value="NZ_FNKY01000001.1"/>
</dbReference>
<dbReference type="InterPro" id="IPR045584">
    <property type="entry name" value="Pilin-like"/>
</dbReference>
<keyword evidence="3" id="KW-0472">Membrane</keyword>
<dbReference type="NCBIfam" id="TIGR02532">
    <property type="entry name" value="IV_pilin_GFxxxE"/>
    <property type="match status" value="1"/>
</dbReference>
<proteinExistence type="predicted"/>
<reference evidence="4 5" key="1">
    <citation type="submission" date="2016-10" db="EMBL/GenBank/DDBJ databases">
        <authorList>
            <person name="Varghese N."/>
            <person name="Submissions S."/>
        </authorList>
    </citation>
    <scope>NUCLEOTIDE SEQUENCE [LARGE SCALE GENOMIC DNA]</scope>
    <source>
        <strain evidence="4 5">Nl1</strain>
    </source>
</reference>
<keyword evidence="3" id="KW-0812">Transmembrane</keyword>
<dbReference type="PROSITE" id="PS00409">
    <property type="entry name" value="PROKAR_NTER_METHYL"/>
    <property type="match status" value="1"/>
</dbReference>
<keyword evidence="5" id="KW-1185">Reference proteome</keyword>
<evidence type="ECO:0000256" key="2">
    <source>
        <dbReference type="SAM" id="MobiDB-lite"/>
    </source>
</evidence>
<evidence type="ECO:0000256" key="1">
    <source>
        <dbReference type="ARBA" id="ARBA00022481"/>
    </source>
</evidence>
<evidence type="ECO:0000256" key="3">
    <source>
        <dbReference type="SAM" id="Phobius"/>
    </source>
</evidence>
<accession>A0ABY0T938</accession>
<gene>
    <name evidence="4" type="ORF">SAMN05216402_0974</name>
</gene>
<keyword evidence="3" id="KW-1133">Transmembrane helix</keyword>
<comment type="caution">
    <text evidence="4">The sequence shown here is derived from an EMBL/GenBank/DDBJ whole genome shotgun (WGS) entry which is preliminary data.</text>
</comment>
<name>A0ABY0T938_9PROT</name>
<protein>
    <submittedName>
        <fullName evidence="4">General secretion pathway protein G</fullName>
    </submittedName>
</protein>
<dbReference type="InterPro" id="IPR012902">
    <property type="entry name" value="N_methyl_site"/>
</dbReference>